<organism evidence="1 2">
    <name type="scientific">Oculimacula yallundae</name>
    <dbReference type="NCBI Taxonomy" id="86028"/>
    <lineage>
        <taxon>Eukaryota</taxon>
        <taxon>Fungi</taxon>
        <taxon>Dikarya</taxon>
        <taxon>Ascomycota</taxon>
        <taxon>Pezizomycotina</taxon>
        <taxon>Leotiomycetes</taxon>
        <taxon>Helotiales</taxon>
        <taxon>Ploettnerulaceae</taxon>
        <taxon>Oculimacula</taxon>
    </lineage>
</organism>
<sequence length="72" mass="7879">MISHDVIEACNKLGVWNDIEDLGLGTRVSFWLGPSLAPLPELVLGFSPAESVLHHANIQVITSCNPIRLILF</sequence>
<evidence type="ECO:0000313" key="1">
    <source>
        <dbReference type="EMBL" id="KAL2067037.1"/>
    </source>
</evidence>
<comment type="caution">
    <text evidence="1">The sequence shown here is derived from an EMBL/GenBank/DDBJ whole genome shotgun (WGS) entry which is preliminary data.</text>
</comment>
<gene>
    <name evidence="1" type="ORF">VTL71DRAFT_1461</name>
</gene>
<proteinExistence type="predicted"/>
<protein>
    <submittedName>
        <fullName evidence="1">Uncharacterized protein</fullName>
    </submittedName>
</protein>
<reference evidence="1 2" key="1">
    <citation type="journal article" date="2024" name="Commun. Biol.">
        <title>Comparative genomic analysis of thermophilic fungi reveals convergent evolutionary adaptations and gene losses.</title>
        <authorList>
            <person name="Steindorff A.S."/>
            <person name="Aguilar-Pontes M.V."/>
            <person name="Robinson A.J."/>
            <person name="Andreopoulos B."/>
            <person name="LaButti K."/>
            <person name="Kuo A."/>
            <person name="Mondo S."/>
            <person name="Riley R."/>
            <person name="Otillar R."/>
            <person name="Haridas S."/>
            <person name="Lipzen A."/>
            <person name="Grimwood J."/>
            <person name="Schmutz J."/>
            <person name="Clum A."/>
            <person name="Reid I.D."/>
            <person name="Moisan M.C."/>
            <person name="Butler G."/>
            <person name="Nguyen T.T.M."/>
            <person name="Dewar K."/>
            <person name="Conant G."/>
            <person name="Drula E."/>
            <person name="Henrissat B."/>
            <person name="Hansel C."/>
            <person name="Singer S."/>
            <person name="Hutchinson M.I."/>
            <person name="de Vries R.P."/>
            <person name="Natvig D.O."/>
            <person name="Powell A.J."/>
            <person name="Tsang A."/>
            <person name="Grigoriev I.V."/>
        </authorList>
    </citation>
    <scope>NUCLEOTIDE SEQUENCE [LARGE SCALE GENOMIC DNA]</scope>
    <source>
        <strain evidence="1 2">CBS 494.80</strain>
    </source>
</reference>
<dbReference type="EMBL" id="JAZHXI010000010">
    <property type="protein sequence ID" value="KAL2067037.1"/>
    <property type="molecule type" value="Genomic_DNA"/>
</dbReference>
<name>A0ABR4CBX4_9HELO</name>
<keyword evidence="2" id="KW-1185">Reference proteome</keyword>
<accession>A0ABR4CBX4</accession>
<dbReference type="Proteomes" id="UP001595075">
    <property type="component" value="Unassembled WGS sequence"/>
</dbReference>
<evidence type="ECO:0000313" key="2">
    <source>
        <dbReference type="Proteomes" id="UP001595075"/>
    </source>
</evidence>